<dbReference type="KEGG" id="pseg:D3H65_16640"/>
<protein>
    <submittedName>
        <fullName evidence="2">DUF2196 domain-containing protein</fullName>
    </submittedName>
</protein>
<evidence type="ECO:0000256" key="1">
    <source>
        <dbReference type="SAM" id="MobiDB-lite"/>
    </source>
</evidence>
<evidence type="ECO:0000313" key="3">
    <source>
        <dbReference type="Proteomes" id="UP000263900"/>
    </source>
</evidence>
<feature type="compositionally biased region" description="Basic and acidic residues" evidence="1">
    <location>
        <begin position="78"/>
        <end position="97"/>
    </location>
</feature>
<gene>
    <name evidence="2" type="ORF">D3H65_16640</name>
</gene>
<dbReference type="RefSeq" id="WP_119051386.1">
    <property type="nucleotide sequence ID" value="NZ_CP032157.1"/>
</dbReference>
<reference evidence="2 3" key="1">
    <citation type="submission" date="2018-09" db="EMBL/GenBank/DDBJ databases">
        <title>Genome sequencing of strain 6GH32-13.</title>
        <authorList>
            <person name="Weon H.-Y."/>
            <person name="Heo J."/>
            <person name="Kwon S.-W."/>
        </authorList>
    </citation>
    <scope>NUCLEOTIDE SEQUENCE [LARGE SCALE GENOMIC DNA]</scope>
    <source>
        <strain evidence="2 3">5GH32-13</strain>
    </source>
</reference>
<feature type="region of interest" description="Disordered" evidence="1">
    <location>
        <begin position="71"/>
        <end position="97"/>
    </location>
</feature>
<organism evidence="2 3">
    <name type="scientific">Paraflavitalea soli</name>
    <dbReference type="NCBI Taxonomy" id="2315862"/>
    <lineage>
        <taxon>Bacteria</taxon>
        <taxon>Pseudomonadati</taxon>
        <taxon>Bacteroidota</taxon>
        <taxon>Chitinophagia</taxon>
        <taxon>Chitinophagales</taxon>
        <taxon>Chitinophagaceae</taxon>
        <taxon>Paraflavitalea</taxon>
    </lineage>
</organism>
<dbReference type="Pfam" id="PF09962">
    <property type="entry name" value="DUF2196"/>
    <property type="match status" value="1"/>
</dbReference>
<sequence>MMVEKFNVFQAIVKELFTTAAYHSRGVKMRLEDGRVGAILGLGLDMFTCFNSMAPRCCRCSSALLPRIPRTQRGGSGEAKRTQCEESGEKRADSGEAKRRKWSKCVIRPRTFVVRPCFYRTPSQNSWYFRGKKAVRPRFFLGPSQHSGKTVPFLNNASGSRCRFAVSTNA</sequence>
<dbReference type="AlphaFoldDB" id="A0A3B7MV45"/>
<accession>A0A3B7MV45</accession>
<evidence type="ECO:0000313" key="2">
    <source>
        <dbReference type="EMBL" id="AXY75505.1"/>
    </source>
</evidence>
<name>A0A3B7MV45_9BACT</name>
<keyword evidence="3" id="KW-1185">Reference proteome</keyword>
<dbReference type="EMBL" id="CP032157">
    <property type="protein sequence ID" value="AXY75505.1"/>
    <property type="molecule type" value="Genomic_DNA"/>
</dbReference>
<dbReference type="InterPro" id="IPR019240">
    <property type="entry name" value="DUF2196"/>
</dbReference>
<proteinExistence type="predicted"/>
<dbReference type="Proteomes" id="UP000263900">
    <property type="component" value="Chromosome"/>
</dbReference>